<dbReference type="InterPro" id="IPR039901">
    <property type="entry name" value="Kdotransferase"/>
</dbReference>
<keyword evidence="4 7" id="KW-0808">Transferase</keyword>
<comment type="similarity">
    <text evidence="7">Belongs to the glycosyltransferase group 1 family.</text>
</comment>
<evidence type="ECO:0000313" key="9">
    <source>
        <dbReference type="EMBL" id="MFD1315297.1"/>
    </source>
</evidence>
<dbReference type="Gene3D" id="3.40.50.11720">
    <property type="entry name" value="3-Deoxy-D-manno-octulosonic-acid transferase, N-terminal domain"/>
    <property type="match status" value="1"/>
</dbReference>
<dbReference type="Proteomes" id="UP001597201">
    <property type="component" value="Unassembled WGS sequence"/>
</dbReference>
<feature type="domain" description="3-deoxy-D-manno-octulosonic-acid transferase N-terminal" evidence="8">
    <location>
        <begin position="12"/>
        <end position="181"/>
    </location>
</feature>
<sequence length="390" mass="44350">MKLFVEGRKRSFELINAKINKSDRVIWFHCASLGEFEQGRPIIEEVKDSFPQYKIVLTFFSPSGYEVRKNYPLADVVCYLPVDTSANAKKFIGLIHPEMAIFVKYEFWPNYLNELKRNKIKTLLVSGTFREDQIFFKSYGTWMIKSLETFSHFFVQNIPSENLLKSMGFKNVTVSGDTRFDRVSAISEQDNHLDFIEKFKQHKYTLVAGSTWSKGEALLISYINKESSENEKFIIAPHNVTPQTIAELKQAIKKETVLFSDQKNIETANVFIVDTVGILTKIYSYADVAYVGGGFGTSGLHNVLEPAAFGIPILIGPNFDKFEEAKDLVAIGACEVIKDHITTNQVLANLRDDQKLRLSKGQKAKEYVDEHRGATSIILAYLKENIHQNT</sequence>
<dbReference type="SUPFAM" id="SSF53756">
    <property type="entry name" value="UDP-Glycosyltransferase/glycogen phosphorylase"/>
    <property type="match status" value="1"/>
</dbReference>
<dbReference type="GO" id="GO:0016740">
    <property type="term" value="F:transferase activity"/>
    <property type="evidence" value="ECO:0007669"/>
    <property type="project" value="UniProtKB-KW"/>
</dbReference>
<keyword evidence="7" id="KW-0472">Membrane</keyword>
<evidence type="ECO:0000256" key="6">
    <source>
        <dbReference type="ARBA" id="ARBA00049183"/>
    </source>
</evidence>
<evidence type="ECO:0000256" key="3">
    <source>
        <dbReference type="ARBA" id="ARBA00019077"/>
    </source>
</evidence>
<gene>
    <name evidence="9" type="ORF">ACFQ39_06680</name>
</gene>
<evidence type="ECO:0000256" key="1">
    <source>
        <dbReference type="ARBA" id="ARBA00004713"/>
    </source>
</evidence>
<comment type="pathway">
    <text evidence="1 7">Bacterial outer membrane biogenesis; LPS core biosynthesis.</text>
</comment>
<comment type="catalytic activity">
    <reaction evidence="6 7">
        <text>lipid IVA (E. coli) + CMP-3-deoxy-beta-D-manno-octulosonate = alpha-Kdo-(2-&gt;6)-lipid IVA (E. coli) + CMP + H(+)</text>
        <dbReference type="Rhea" id="RHEA:28066"/>
        <dbReference type="ChEBI" id="CHEBI:15378"/>
        <dbReference type="ChEBI" id="CHEBI:58603"/>
        <dbReference type="ChEBI" id="CHEBI:60364"/>
        <dbReference type="ChEBI" id="CHEBI:60377"/>
        <dbReference type="ChEBI" id="CHEBI:85987"/>
        <dbReference type="EC" id="2.4.99.12"/>
    </reaction>
</comment>
<accession>A0ABW3Y0H3</accession>
<keyword evidence="7" id="KW-0448">Lipopolysaccharide biosynthesis</keyword>
<dbReference type="InterPro" id="IPR038107">
    <property type="entry name" value="Glycos_transf_N_sf"/>
</dbReference>
<evidence type="ECO:0000256" key="2">
    <source>
        <dbReference type="ARBA" id="ARBA00012621"/>
    </source>
</evidence>
<comment type="function">
    <text evidence="7">Involved in lipopolysaccharide (LPS) biosynthesis. Catalyzes the transfer of 3-deoxy-D-manno-octulosonate (Kdo) residue(s) from CMP-Kdo to lipid IV(A), the tetraacyldisaccharide-1,4'-bisphosphate precursor of lipid A.</text>
</comment>
<protein>
    <recommendedName>
        <fullName evidence="3 7">3-deoxy-D-manno-octulosonic acid transferase</fullName>
        <shortName evidence="7">Kdo transferase</shortName>
        <ecNumber evidence="2 7">2.4.99.12</ecNumber>
    </recommendedName>
    <alternativeName>
        <fullName evidence="5 7">Lipid IV(A) 3-deoxy-D-manno-octulosonic acid transferase</fullName>
    </alternativeName>
</protein>
<comment type="subcellular location">
    <subcellularLocation>
        <location evidence="7">Cell membrane</location>
    </subcellularLocation>
</comment>
<reference evidence="10" key="1">
    <citation type="journal article" date="2019" name="Int. J. Syst. Evol. Microbiol.">
        <title>The Global Catalogue of Microorganisms (GCM) 10K type strain sequencing project: providing services to taxonomists for standard genome sequencing and annotation.</title>
        <authorList>
            <consortium name="The Broad Institute Genomics Platform"/>
            <consortium name="The Broad Institute Genome Sequencing Center for Infectious Disease"/>
            <person name="Wu L."/>
            <person name="Ma J."/>
        </authorList>
    </citation>
    <scope>NUCLEOTIDE SEQUENCE [LARGE SCALE GENOMIC DNA]</scope>
    <source>
        <strain evidence="10">CCUG 61485</strain>
    </source>
</reference>
<proteinExistence type="inferred from homology"/>
<evidence type="ECO:0000256" key="4">
    <source>
        <dbReference type="ARBA" id="ARBA00022679"/>
    </source>
</evidence>
<evidence type="ECO:0000313" key="10">
    <source>
        <dbReference type="Proteomes" id="UP001597201"/>
    </source>
</evidence>
<evidence type="ECO:0000259" key="8">
    <source>
        <dbReference type="Pfam" id="PF04413"/>
    </source>
</evidence>
<dbReference type="RefSeq" id="WP_377177312.1">
    <property type="nucleotide sequence ID" value="NZ_JBHTMY010000002.1"/>
</dbReference>
<organism evidence="9 10">
    <name type="scientific">Namhaeicola litoreus</name>
    <dbReference type="NCBI Taxonomy" id="1052145"/>
    <lineage>
        <taxon>Bacteria</taxon>
        <taxon>Pseudomonadati</taxon>
        <taxon>Bacteroidota</taxon>
        <taxon>Flavobacteriia</taxon>
        <taxon>Flavobacteriales</taxon>
        <taxon>Flavobacteriaceae</taxon>
        <taxon>Namhaeicola</taxon>
    </lineage>
</organism>
<dbReference type="EC" id="2.4.99.12" evidence="2 7"/>
<dbReference type="PANTHER" id="PTHR42755:SF1">
    <property type="entry name" value="3-DEOXY-D-MANNO-OCTULOSONIC ACID TRANSFERASE, MITOCHONDRIAL-RELATED"/>
    <property type="match status" value="1"/>
</dbReference>
<dbReference type="Pfam" id="PF04413">
    <property type="entry name" value="Glycos_transf_N"/>
    <property type="match status" value="1"/>
</dbReference>
<name>A0ABW3Y0H3_9FLAO</name>
<dbReference type="PANTHER" id="PTHR42755">
    <property type="entry name" value="3-DEOXY-MANNO-OCTULOSONATE CYTIDYLYLTRANSFERASE"/>
    <property type="match status" value="1"/>
</dbReference>
<keyword evidence="7" id="KW-1003">Cell membrane</keyword>
<dbReference type="EMBL" id="JBHTMY010000002">
    <property type="protein sequence ID" value="MFD1315297.1"/>
    <property type="molecule type" value="Genomic_DNA"/>
</dbReference>
<dbReference type="InterPro" id="IPR007507">
    <property type="entry name" value="Glycos_transf_N"/>
</dbReference>
<dbReference type="Gene3D" id="3.40.50.2000">
    <property type="entry name" value="Glycogen Phosphorylase B"/>
    <property type="match status" value="1"/>
</dbReference>
<comment type="caution">
    <text evidence="9">The sequence shown here is derived from an EMBL/GenBank/DDBJ whole genome shotgun (WGS) entry which is preliminary data.</text>
</comment>
<evidence type="ECO:0000256" key="7">
    <source>
        <dbReference type="RuleBase" id="RU365103"/>
    </source>
</evidence>
<keyword evidence="10" id="KW-1185">Reference proteome</keyword>
<evidence type="ECO:0000256" key="5">
    <source>
        <dbReference type="ARBA" id="ARBA00031445"/>
    </source>
</evidence>